<evidence type="ECO:0000256" key="1">
    <source>
        <dbReference type="ARBA" id="ARBA00023172"/>
    </source>
</evidence>
<proteinExistence type="predicted"/>
<dbReference type="PROSITE" id="PS51898">
    <property type="entry name" value="TYR_RECOMBINASE"/>
    <property type="match status" value="1"/>
</dbReference>
<dbReference type="InterPro" id="IPR013762">
    <property type="entry name" value="Integrase-like_cat_sf"/>
</dbReference>
<reference evidence="4" key="1">
    <citation type="submission" date="2021-12" db="EMBL/GenBank/DDBJ databases">
        <authorList>
            <person name="Lee J.-H."/>
            <person name="Kim S.-B."/>
        </authorList>
    </citation>
    <scope>NUCLEOTIDE SEQUENCE</scope>
    <source>
        <strain evidence="4">NR30</strain>
    </source>
</reference>
<evidence type="ECO:0000259" key="3">
    <source>
        <dbReference type="PROSITE" id="PS51898"/>
    </source>
</evidence>
<sequence length="179" mass="19961">METALQVRDVINPRNRITVVLGLGCGLRQREVFGLSPEDIDYARGVLHVRRQGQAIKGRLYFALPKGKKTRTVDMPPSVAEELKRHVESFPRVEVELPWGKPAGQGQKFSLLLMTRLGNPVAVNTWNTYTWKPTPAEPGLIPPRAEGAKPGSGRRPRRTASTCCGTPMPRSRWRPESLS</sequence>
<accession>A0A9Q3VZI9</accession>
<dbReference type="InterPro" id="IPR002104">
    <property type="entry name" value="Integrase_catalytic"/>
</dbReference>
<protein>
    <recommendedName>
        <fullName evidence="3">Tyr recombinase domain-containing protein</fullName>
    </recommendedName>
</protein>
<feature type="domain" description="Tyr recombinase" evidence="3">
    <location>
        <begin position="1"/>
        <end position="179"/>
    </location>
</feature>
<name>A0A9Q3VZI9_9ACTN</name>
<feature type="region of interest" description="Disordered" evidence="2">
    <location>
        <begin position="133"/>
        <end position="179"/>
    </location>
</feature>
<comment type="caution">
    <text evidence="4">The sequence shown here is derived from an EMBL/GenBank/DDBJ whole genome shotgun (WGS) entry which is preliminary data.</text>
</comment>
<dbReference type="Gene3D" id="1.10.443.10">
    <property type="entry name" value="Intergrase catalytic core"/>
    <property type="match status" value="1"/>
</dbReference>
<evidence type="ECO:0000313" key="4">
    <source>
        <dbReference type="EMBL" id="MCD9880430.1"/>
    </source>
</evidence>
<evidence type="ECO:0000313" key="5">
    <source>
        <dbReference type="Proteomes" id="UP001108029"/>
    </source>
</evidence>
<dbReference type="AlphaFoldDB" id="A0A9Q3VZI9"/>
<dbReference type="EMBL" id="JAJSBI010000040">
    <property type="protein sequence ID" value="MCD9880430.1"/>
    <property type="molecule type" value="Genomic_DNA"/>
</dbReference>
<dbReference type="SUPFAM" id="SSF56349">
    <property type="entry name" value="DNA breaking-rejoining enzymes"/>
    <property type="match status" value="1"/>
</dbReference>
<keyword evidence="1" id="KW-0233">DNA recombination</keyword>
<dbReference type="Proteomes" id="UP001108029">
    <property type="component" value="Unassembled WGS sequence"/>
</dbReference>
<dbReference type="InterPro" id="IPR011010">
    <property type="entry name" value="DNA_brk_join_enz"/>
</dbReference>
<dbReference type="GO" id="GO:0015074">
    <property type="term" value="P:DNA integration"/>
    <property type="evidence" value="ECO:0007669"/>
    <property type="project" value="InterPro"/>
</dbReference>
<keyword evidence="5" id="KW-1185">Reference proteome</keyword>
<dbReference type="GO" id="GO:0006310">
    <property type="term" value="P:DNA recombination"/>
    <property type="evidence" value="ECO:0007669"/>
    <property type="project" value="UniProtKB-KW"/>
</dbReference>
<evidence type="ECO:0000256" key="2">
    <source>
        <dbReference type="SAM" id="MobiDB-lite"/>
    </source>
</evidence>
<gene>
    <name evidence="4" type="ORF">LJ657_44160</name>
</gene>
<organism evidence="4 5">
    <name type="scientific">Streptomyces guryensis</name>
    <dbReference type="NCBI Taxonomy" id="2886947"/>
    <lineage>
        <taxon>Bacteria</taxon>
        <taxon>Bacillati</taxon>
        <taxon>Actinomycetota</taxon>
        <taxon>Actinomycetes</taxon>
        <taxon>Kitasatosporales</taxon>
        <taxon>Streptomycetaceae</taxon>
        <taxon>Streptomyces</taxon>
    </lineage>
</organism>
<dbReference type="RefSeq" id="WP_232655366.1">
    <property type="nucleotide sequence ID" value="NZ_JAJSBI010000040.1"/>
</dbReference>
<dbReference type="GO" id="GO:0003677">
    <property type="term" value="F:DNA binding"/>
    <property type="evidence" value="ECO:0007669"/>
    <property type="project" value="InterPro"/>
</dbReference>